<accession>A0ABS5QWB7</accession>
<dbReference type="Proteomes" id="UP001519503">
    <property type="component" value="Unassembled WGS sequence"/>
</dbReference>
<evidence type="ECO:0000313" key="2">
    <source>
        <dbReference type="EMBL" id="MBS9337506.1"/>
    </source>
</evidence>
<organism evidence="2 3">
    <name type="scientific">Fructobacillus parabroussonetiae</name>
    <dbReference type="NCBI Taxonomy" id="2713174"/>
    <lineage>
        <taxon>Bacteria</taxon>
        <taxon>Bacillati</taxon>
        <taxon>Bacillota</taxon>
        <taxon>Bacilli</taxon>
        <taxon>Lactobacillales</taxon>
        <taxon>Lactobacillaceae</taxon>
        <taxon>Fructobacillus</taxon>
    </lineage>
</organism>
<evidence type="ECO:0000256" key="1">
    <source>
        <dbReference type="ARBA" id="ARBA00023002"/>
    </source>
</evidence>
<dbReference type="InterPro" id="IPR016162">
    <property type="entry name" value="Ald_DH_N"/>
</dbReference>
<proteinExistence type="predicted"/>
<keyword evidence="3" id="KW-1185">Reference proteome</keyword>
<gene>
    <name evidence="2" type="ORF">G6R30_03390</name>
</gene>
<dbReference type="EMBL" id="JAAMFL010000005">
    <property type="protein sequence ID" value="MBS9337506.1"/>
    <property type="molecule type" value="Genomic_DNA"/>
</dbReference>
<reference evidence="2 3" key="1">
    <citation type="submission" date="2020-02" db="EMBL/GenBank/DDBJ databases">
        <title>Fructobacillus sp. isolated from paper mulberry of Taiwan.</title>
        <authorList>
            <person name="Lin S.-T."/>
        </authorList>
    </citation>
    <scope>NUCLEOTIDE SEQUENCE [LARGE SCALE GENOMIC DNA]</scope>
    <source>
        <strain evidence="2 3">S1-1</strain>
    </source>
</reference>
<dbReference type="SUPFAM" id="SSF53720">
    <property type="entry name" value="ALDH-like"/>
    <property type="match status" value="1"/>
</dbReference>
<protein>
    <submittedName>
        <fullName evidence="2">Uncharacterized protein</fullName>
    </submittedName>
</protein>
<keyword evidence="1" id="KW-0560">Oxidoreductase</keyword>
<name>A0ABS5QWB7_9LACO</name>
<evidence type="ECO:0000313" key="3">
    <source>
        <dbReference type="Proteomes" id="UP001519503"/>
    </source>
</evidence>
<comment type="caution">
    <text evidence="2">The sequence shown here is derived from an EMBL/GenBank/DDBJ whole genome shotgun (WGS) entry which is preliminary data.</text>
</comment>
<sequence>MAKWQRVVAAALTIKSGNAVILRGGKKATQTNQAFATVLREALFKEGMNPQIPCN</sequence>
<dbReference type="Gene3D" id="3.40.605.10">
    <property type="entry name" value="Aldehyde Dehydrogenase, Chain A, domain 1"/>
    <property type="match status" value="1"/>
</dbReference>
<dbReference type="InterPro" id="IPR016161">
    <property type="entry name" value="Ald_DH/histidinol_DH"/>
</dbReference>